<dbReference type="EMBL" id="FXAM01000001">
    <property type="protein sequence ID" value="SMF95996.1"/>
    <property type="molecule type" value="Genomic_DNA"/>
</dbReference>
<evidence type="ECO:0000259" key="8">
    <source>
        <dbReference type="Pfam" id="PF21982"/>
    </source>
</evidence>
<keyword evidence="4 5" id="KW-0963">Cytoplasm</keyword>
<sequence>MLAACLRYLSRREYGRAELRQKLLSRGYPESLVDEVVADAVRDGLQSDARFAESFVRGRVGKGYGSARIQRELRQRGIGDAPDLKEWDWEAQIDKVYRKKYGDTLPDGLPERASRERFLLGRGFGHDDIRQLFRRLARRGLAQPDD</sequence>
<dbReference type="Proteomes" id="UP000192923">
    <property type="component" value="Unassembled WGS sequence"/>
</dbReference>
<dbReference type="InterPro" id="IPR053924">
    <property type="entry name" value="RecX_HTH_2nd"/>
</dbReference>
<dbReference type="Pfam" id="PF21982">
    <property type="entry name" value="RecX_HTH1"/>
    <property type="match status" value="1"/>
</dbReference>
<dbReference type="PANTHER" id="PTHR33602">
    <property type="entry name" value="REGULATORY PROTEIN RECX FAMILY PROTEIN"/>
    <property type="match status" value="1"/>
</dbReference>
<evidence type="ECO:0000259" key="6">
    <source>
        <dbReference type="Pfam" id="PF02631"/>
    </source>
</evidence>
<feature type="domain" description="RecX second three-helical" evidence="6">
    <location>
        <begin position="47"/>
        <end position="80"/>
    </location>
</feature>
<proteinExistence type="inferred from homology"/>
<comment type="function">
    <text evidence="5">Modulates RecA activity.</text>
</comment>
<feature type="domain" description="RecX first three-helical" evidence="8">
    <location>
        <begin position="3"/>
        <end position="38"/>
    </location>
</feature>
<comment type="similarity">
    <text evidence="2 5">Belongs to the RecX family.</text>
</comment>
<dbReference type="InterPro" id="IPR003783">
    <property type="entry name" value="Regulatory_RecX"/>
</dbReference>
<reference evidence="9 10" key="1">
    <citation type="submission" date="2016-12" db="EMBL/GenBank/DDBJ databases">
        <authorList>
            <person name="Song W.-J."/>
            <person name="Kurnit D.M."/>
        </authorList>
    </citation>
    <scope>NUCLEOTIDE SEQUENCE [LARGE SCALE GENOMIC DNA]</scope>
    <source>
        <strain evidence="9 10">175</strain>
    </source>
</reference>
<comment type="subcellular location">
    <subcellularLocation>
        <location evidence="1 5">Cytoplasm</location>
    </subcellularLocation>
</comment>
<evidence type="ECO:0000256" key="3">
    <source>
        <dbReference type="ARBA" id="ARBA00018111"/>
    </source>
</evidence>
<dbReference type="AlphaFoldDB" id="A0A1Y6D0A0"/>
<dbReference type="InterPro" id="IPR053925">
    <property type="entry name" value="RecX_HTH_3rd"/>
</dbReference>
<gene>
    <name evidence="5" type="primary">recX</name>
    <name evidence="9" type="ORF">SAMN02949497_3375</name>
</gene>
<evidence type="ECO:0000256" key="4">
    <source>
        <dbReference type="ARBA" id="ARBA00022490"/>
    </source>
</evidence>
<dbReference type="Pfam" id="PF02631">
    <property type="entry name" value="RecX_HTH2"/>
    <property type="match status" value="1"/>
</dbReference>
<dbReference type="STRING" id="1760988.SAMN02949497_3375"/>
<dbReference type="RefSeq" id="WP_176225259.1">
    <property type="nucleotide sequence ID" value="NZ_AP019783.1"/>
</dbReference>
<accession>A0A1Y6D0A0</accession>
<organism evidence="9 10">
    <name type="scientific">Methylomagnum ishizawai</name>
    <dbReference type="NCBI Taxonomy" id="1760988"/>
    <lineage>
        <taxon>Bacteria</taxon>
        <taxon>Pseudomonadati</taxon>
        <taxon>Pseudomonadota</taxon>
        <taxon>Gammaproteobacteria</taxon>
        <taxon>Methylococcales</taxon>
        <taxon>Methylococcaceae</taxon>
        <taxon>Methylomagnum</taxon>
    </lineage>
</organism>
<evidence type="ECO:0000313" key="10">
    <source>
        <dbReference type="Proteomes" id="UP000192923"/>
    </source>
</evidence>
<feature type="domain" description="RecX third three-helical" evidence="7">
    <location>
        <begin position="91"/>
        <end position="132"/>
    </location>
</feature>
<evidence type="ECO:0000256" key="2">
    <source>
        <dbReference type="ARBA" id="ARBA00009695"/>
    </source>
</evidence>
<dbReference type="InterPro" id="IPR053926">
    <property type="entry name" value="RecX_HTH_1st"/>
</dbReference>
<evidence type="ECO:0000256" key="5">
    <source>
        <dbReference type="HAMAP-Rule" id="MF_01114"/>
    </source>
</evidence>
<dbReference type="InterPro" id="IPR036388">
    <property type="entry name" value="WH-like_DNA-bd_sf"/>
</dbReference>
<dbReference type="GO" id="GO:0005737">
    <property type="term" value="C:cytoplasm"/>
    <property type="evidence" value="ECO:0007669"/>
    <property type="project" value="UniProtKB-SubCell"/>
</dbReference>
<protein>
    <recommendedName>
        <fullName evidence="3 5">Regulatory protein RecX</fullName>
    </recommendedName>
</protein>
<dbReference type="GO" id="GO:0006282">
    <property type="term" value="P:regulation of DNA repair"/>
    <property type="evidence" value="ECO:0007669"/>
    <property type="project" value="UniProtKB-UniRule"/>
</dbReference>
<dbReference type="PANTHER" id="PTHR33602:SF1">
    <property type="entry name" value="REGULATORY PROTEIN RECX FAMILY PROTEIN"/>
    <property type="match status" value="1"/>
</dbReference>
<dbReference type="Pfam" id="PF21981">
    <property type="entry name" value="RecX_HTH3"/>
    <property type="match status" value="1"/>
</dbReference>
<keyword evidence="10" id="KW-1185">Reference proteome</keyword>
<dbReference type="Gene3D" id="1.10.10.10">
    <property type="entry name" value="Winged helix-like DNA-binding domain superfamily/Winged helix DNA-binding domain"/>
    <property type="match status" value="3"/>
</dbReference>
<evidence type="ECO:0000259" key="7">
    <source>
        <dbReference type="Pfam" id="PF21981"/>
    </source>
</evidence>
<evidence type="ECO:0000256" key="1">
    <source>
        <dbReference type="ARBA" id="ARBA00004496"/>
    </source>
</evidence>
<dbReference type="HAMAP" id="MF_01114">
    <property type="entry name" value="RecX"/>
    <property type="match status" value="1"/>
</dbReference>
<name>A0A1Y6D0A0_9GAMM</name>
<evidence type="ECO:0000313" key="9">
    <source>
        <dbReference type="EMBL" id="SMF95996.1"/>
    </source>
</evidence>